<reference evidence="11" key="1">
    <citation type="submission" date="2020-10" db="EMBL/GenBank/DDBJ databases">
        <authorList>
            <person name="Gilroy R."/>
        </authorList>
    </citation>
    <scope>NUCLEOTIDE SEQUENCE</scope>
    <source>
        <strain evidence="11">CHK180-2868</strain>
    </source>
</reference>
<dbReference type="InterPro" id="IPR002528">
    <property type="entry name" value="MATE_fam"/>
</dbReference>
<feature type="transmembrane region" description="Helical" evidence="10">
    <location>
        <begin position="388"/>
        <end position="407"/>
    </location>
</feature>
<comment type="subcellular location">
    <subcellularLocation>
        <location evidence="1">Cell membrane</location>
        <topology evidence="1">Multi-pass membrane protein</topology>
    </subcellularLocation>
</comment>
<dbReference type="GO" id="GO:0015297">
    <property type="term" value="F:antiporter activity"/>
    <property type="evidence" value="ECO:0007669"/>
    <property type="project" value="InterPro"/>
</dbReference>
<feature type="transmembrane region" description="Helical" evidence="10">
    <location>
        <begin position="194"/>
        <end position="214"/>
    </location>
</feature>
<evidence type="ECO:0000313" key="12">
    <source>
        <dbReference type="Proteomes" id="UP000824250"/>
    </source>
</evidence>
<keyword evidence="8 10" id="KW-0472">Membrane</keyword>
<evidence type="ECO:0000256" key="4">
    <source>
        <dbReference type="ARBA" id="ARBA00022448"/>
    </source>
</evidence>
<dbReference type="PIRSF" id="PIRSF006603">
    <property type="entry name" value="DinF"/>
    <property type="match status" value="1"/>
</dbReference>
<feature type="transmembrane region" description="Helical" evidence="10">
    <location>
        <begin position="358"/>
        <end position="376"/>
    </location>
</feature>
<feature type="transmembrane region" description="Helical" evidence="10">
    <location>
        <begin position="318"/>
        <end position="346"/>
    </location>
</feature>
<evidence type="ECO:0000256" key="3">
    <source>
        <dbReference type="ARBA" id="ARBA00022106"/>
    </source>
</evidence>
<feature type="transmembrane region" description="Helical" evidence="10">
    <location>
        <begin position="47"/>
        <end position="71"/>
    </location>
</feature>
<dbReference type="GO" id="GO:0005886">
    <property type="term" value="C:plasma membrane"/>
    <property type="evidence" value="ECO:0007669"/>
    <property type="project" value="UniProtKB-SubCell"/>
</dbReference>
<dbReference type="InterPro" id="IPR045070">
    <property type="entry name" value="MATE_MepA-like"/>
</dbReference>
<dbReference type="EMBL" id="DVGC01000006">
    <property type="protein sequence ID" value="HIR04626.1"/>
    <property type="molecule type" value="Genomic_DNA"/>
</dbReference>
<evidence type="ECO:0000256" key="6">
    <source>
        <dbReference type="ARBA" id="ARBA00022692"/>
    </source>
</evidence>
<keyword evidence="9" id="KW-0046">Antibiotic resistance</keyword>
<evidence type="ECO:0000256" key="8">
    <source>
        <dbReference type="ARBA" id="ARBA00023136"/>
    </source>
</evidence>
<proteinExistence type="inferred from homology"/>
<feature type="transmembrane region" description="Helical" evidence="10">
    <location>
        <begin position="92"/>
        <end position="116"/>
    </location>
</feature>
<dbReference type="Pfam" id="PF01554">
    <property type="entry name" value="MatE"/>
    <property type="match status" value="2"/>
</dbReference>
<evidence type="ECO:0000313" key="11">
    <source>
        <dbReference type="EMBL" id="HIR04626.1"/>
    </source>
</evidence>
<keyword evidence="4" id="KW-0813">Transport</keyword>
<feature type="transmembrane region" description="Helical" evidence="10">
    <location>
        <begin position="12"/>
        <end position="35"/>
    </location>
</feature>
<keyword evidence="5" id="KW-1003">Cell membrane</keyword>
<feature type="transmembrane region" description="Helical" evidence="10">
    <location>
        <begin position="169"/>
        <end position="188"/>
    </location>
</feature>
<organism evidence="11 12">
    <name type="scientific">Candidatus Copromonas faecavium</name>
    <name type="common">nom. illeg.</name>
    <dbReference type="NCBI Taxonomy" id="2840740"/>
    <lineage>
        <taxon>Bacteria</taxon>
        <taxon>Bacillati</taxon>
        <taxon>Bacillota</taxon>
        <taxon>Clostridia</taxon>
        <taxon>Lachnospirales</taxon>
        <taxon>Lachnospiraceae</taxon>
        <taxon>Candidatus Copromonas (nom. illeg.)</taxon>
    </lineage>
</organism>
<evidence type="ECO:0000256" key="9">
    <source>
        <dbReference type="ARBA" id="ARBA00023251"/>
    </source>
</evidence>
<dbReference type="PANTHER" id="PTHR43823">
    <property type="entry name" value="SPORULATION PROTEIN YKVU"/>
    <property type="match status" value="1"/>
</dbReference>
<accession>A0A9D1A261</accession>
<evidence type="ECO:0000256" key="1">
    <source>
        <dbReference type="ARBA" id="ARBA00004651"/>
    </source>
</evidence>
<dbReference type="PANTHER" id="PTHR43823:SF3">
    <property type="entry name" value="MULTIDRUG EXPORT PROTEIN MEPA"/>
    <property type="match status" value="1"/>
</dbReference>
<comment type="caution">
    <text evidence="11">The sequence shown here is derived from an EMBL/GenBank/DDBJ whole genome shotgun (WGS) entry which is preliminary data.</text>
</comment>
<sequence>MKDNRLQTEPVPGLLFSLALPAVCAQIVTLLYNMVDRMYIGRMADGAMAMAGVGLCTPVITAFSAIASLFGRGGAPLVAISMGRREEDKAEAYLGNGFLGLTAVSLALMALVLGFQESLLTAFGAGSQTLPYAMDYLGIYCLGTVFVQITVGMNYYITTQGFAGTAMMTTMLGGILNIFLDPVFMFALGMGVKGAALATVLSQMVSCLWVMSFLLGKRTRLRLKPGRLKPDREVLKSMLVLGSAPFFMRLSEGVLQLCFNRQAERFGGDIAVSAMSILFSMYQFILLPIEGVAQGSQPIISYNYGASRSDRVKETIRLAIGVTMAVSMCLGLAMLAVPGCFIRIFSSDKELVETGSRMLRVYILGCLIMGANSTCQQTYNSLGEGKKALFFAFLRKILLLIPPLYLLPELFPVGILAVVAAEPAADLLTTISNVFYFRRFLKRKLSKI</sequence>
<dbReference type="GO" id="GO:0046677">
    <property type="term" value="P:response to antibiotic"/>
    <property type="evidence" value="ECO:0007669"/>
    <property type="project" value="UniProtKB-KW"/>
</dbReference>
<dbReference type="Proteomes" id="UP000824250">
    <property type="component" value="Unassembled WGS sequence"/>
</dbReference>
<evidence type="ECO:0000256" key="10">
    <source>
        <dbReference type="SAM" id="Phobius"/>
    </source>
</evidence>
<protein>
    <recommendedName>
        <fullName evidence="3">Multidrug export protein MepA</fullName>
    </recommendedName>
</protein>
<name>A0A9D1A261_9FIRM</name>
<reference evidence="11" key="2">
    <citation type="journal article" date="2021" name="PeerJ">
        <title>Extensive microbial diversity within the chicken gut microbiome revealed by metagenomics and culture.</title>
        <authorList>
            <person name="Gilroy R."/>
            <person name="Ravi A."/>
            <person name="Getino M."/>
            <person name="Pursley I."/>
            <person name="Horton D.L."/>
            <person name="Alikhan N.F."/>
            <person name="Baker D."/>
            <person name="Gharbi K."/>
            <person name="Hall N."/>
            <person name="Watson M."/>
            <person name="Adriaenssens E.M."/>
            <person name="Foster-Nyarko E."/>
            <person name="Jarju S."/>
            <person name="Secka A."/>
            <person name="Antonio M."/>
            <person name="Oren A."/>
            <person name="Chaudhuri R.R."/>
            <person name="La Ragione R."/>
            <person name="Hildebrand F."/>
            <person name="Pallen M.J."/>
        </authorList>
    </citation>
    <scope>NUCLEOTIDE SEQUENCE</scope>
    <source>
        <strain evidence="11">CHK180-2868</strain>
    </source>
</reference>
<evidence type="ECO:0000256" key="7">
    <source>
        <dbReference type="ARBA" id="ARBA00022989"/>
    </source>
</evidence>
<evidence type="ECO:0000256" key="2">
    <source>
        <dbReference type="ARBA" id="ARBA00008417"/>
    </source>
</evidence>
<feature type="transmembrane region" description="Helical" evidence="10">
    <location>
        <begin position="413"/>
        <end position="437"/>
    </location>
</feature>
<evidence type="ECO:0000256" key="5">
    <source>
        <dbReference type="ARBA" id="ARBA00022475"/>
    </source>
</evidence>
<keyword evidence="6 10" id="KW-0812">Transmembrane</keyword>
<dbReference type="CDD" id="cd13143">
    <property type="entry name" value="MATE_MepA_like"/>
    <property type="match status" value="1"/>
</dbReference>
<feature type="transmembrane region" description="Helical" evidence="10">
    <location>
        <begin position="136"/>
        <end position="157"/>
    </location>
</feature>
<dbReference type="InterPro" id="IPR048279">
    <property type="entry name" value="MdtK-like"/>
</dbReference>
<keyword evidence="7 10" id="KW-1133">Transmembrane helix</keyword>
<dbReference type="NCBIfam" id="TIGR00797">
    <property type="entry name" value="matE"/>
    <property type="match status" value="1"/>
</dbReference>
<comment type="similarity">
    <text evidence="2">Belongs to the multi antimicrobial extrusion (MATE) (TC 2.A.66.1) family. MepA subfamily.</text>
</comment>
<dbReference type="InterPro" id="IPR051327">
    <property type="entry name" value="MATE_MepA_subfamily"/>
</dbReference>
<dbReference type="AlphaFoldDB" id="A0A9D1A261"/>
<dbReference type="GO" id="GO:0042910">
    <property type="term" value="F:xenobiotic transmembrane transporter activity"/>
    <property type="evidence" value="ECO:0007669"/>
    <property type="project" value="InterPro"/>
</dbReference>
<gene>
    <name evidence="11" type="ORF">IAB28_01480</name>
</gene>